<proteinExistence type="predicted"/>
<dbReference type="Gene3D" id="3.40.50.2000">
    <property type="entry name" value="Glycogen Phosphorylase B"/>
    <property type="match status" value="2"/>
</dbReference>
<evidence type="ECO:0000259" key="2">
    <source>
        <dbReference type="Pfam" id="PF13439"/>
    </source>
</evidence>
<dbReference type="Proteomes" id="UP000199116">
    <property type="component" value="Unassembled WGS sequence"/>
</dbReference>
<evidence type="ECO:0000313" key="4">
    <source>
        <dbReference type="Proteomes" id="UP000199116"/>
    </source>
</evidence>
<keyword evidence="3" id="KW-0808">Transferase</keyword>
<dbReference type="SUPFAM" id="SSF53756">
    <property type="entry name" value="UDP-Glycosyltransferase/glycogen phosphorylase"/>
    <property type="match status" value="1"/>
</dbReference>
<accession>A0A1I2K1L1</accession>
<name>A0A1I2K1L1_9FLAO</name>
<dbReference type="Pfam" id="PF00534">
    <property type="entry name" value="Glycos_transf_1"/>
    <property type="match status" value="1"/>
</dbReference>
<dbReference type="InterPro" id="IPR001296">
    <property type="entry name" value="Glyco_trans_1"/>
</dbReference>
<gene>
    <name evidence="3" type="ORF">SAMN04488033_101329</name>
</gene>
<dbReference type="InterPro" id="IPR028098">
    <property type="entry name" value="Glyco_trans_4-like_N"/>
</dbReference>
<feature type="domain" description="Glycosyltransferase subfamily 4-like N-terminal" evidence="2">
    <location>
        <begin position="14"/>
        <end position="178"/>
    </location>
</feature>
<keyword evidence="4" id="KW-1185">Reference proteome</keyword>
<evidence type="ECO:0000313" key="3">
    <source>
        <dbReference type="EMBL" id="SFF60259.1"/>
    </source>
</evidence>
<feature type="domain" description="Glycosyl transferase family 1" evidence="1">
    <location>
        <begin position="186"/>
        <end position="347"/>
    </location>
</feature>
<protein>
    <submittedName>
        <fullName evidence="3">Glycosyltransferase involved in cell wall bisynthesis</fullName>
    </submittedName>
</protein>
<dbReference type="RefSeq" id="WP_093302331.1">
    <property type="nucleotide sequence ID" value="NZ_FOOH01000001.1"/>
</dbReference>
<evidence type="ECO:0000259" key="1">
    <source>
        <dbReference type="Pfam" id="PF00534"/>
    </source>
</evidence>
<dbReference type="PANTHER" id="PTHR12526:SF630">
    <property type="entry name" value="GLYCOSYLTRANSFERASE"/>
    <property type="match status" value="1"/>
</dbReference>
<dbReference type="AlphaFoldDB" id="A0A1I2K1L1"/>
<reference evidence="4" key="1">
    <citation type="submission" date="2016-10" db="EMBL/GenBank/DDBJ databases">
        <authorList>
            <person name="Varghese N."/>
            <person name="Submissions S."/>
        </authorList>
    </citation>
    <scope>NUCLEOTIDE SEQUENCE [LARGE SCALE GENOMIC DNA]</scope>
    <source>
        <strain evidence="4">DSM 23515</strain>
    </source>
</reference>
<organism evidence="3 4">
    <name type="scientific">Salegentibacter agarivorans</name>
    <dbReference type="NCBI Taxonomy" id="345907"/>
    <lineage>
        <taxon>Bacteria</taxon>
        <taxon>Pseudomonadati</taxon>
        <taxon>Bacteroidota</taxon>
        <taxon>Flavobacteriia</taxon>
        <taxon>Flavobacteriales</taxon>
        <taxon>Flavobacteriaceae</taxon>
        <taxon>Salegentibacter</taxon>
    </lineage>
</organism>
<dbReference type="CDD" id="cd03820">
    <property type="entry name" value="GT4_AmsD-like"/>
    <property type="match status" value="1"/>
</dbReference>
<dbReference type="GO" id="GO:0016757">
    <property type="term" value="F:glycosyltransferase activity"/>
    <property type="evidence" value="ECO:0007669"/>
    <property type="project" value="InterPro"/>
</dbReference>
<sequence length="367" mass="42791">MNIVFITDQLYKAGGIERVLSLKANYMARVFNWDITILTSEQKGKQTYFELNSKIDLIDISINYNRDKSYFSFENLKRIPKHLLELRKTINKIEPDYVISVSFGLDFYWLPFINKSIKKVKEFHSSRYYDFYQNRSIKQKWKLKIRAYIENKYDRLIILNQGEKQYYKNRDISVIPNPAPNTKGTPAKLDTKKVMAAGRIAPVKGFDTLVAAWELVVEKHPEWQLDIFGDDYLGTTEKLNRMIFARGLENSVRLMGVTPNIVNEMKNYSLYLMTSETECFPMVLLESMSVGLPVVSFDCPTGPKFILLEEQAELLVPDQNVEVFADKVSRLISNKSSRLYYGRQAQKVAKEFSLDRIMKIWKNTLVK</sequence>
<dbReference type="Pfam" id="PF13439">
    <property type="entry name" value="Glyco_transf_4"/>
    <property type="match status" value="1"/>
</dbReference>
<dbReference type="PANTHER" id="PTHR12526">
    <property type="entry name" value="GLYCOSYLTRANSFERASE"/>
    <property type="match status" value="1"/>
</dbReference>
<dbReference type="EMBL" id="FOOH01000001">
    <property type="protein sequence ID" value="SFF60259.1"/>
    <property type="molecule type" value="Genomic_DNA"/>
</dbReference>